<evidence type="ECO:0000256" key="10">
    <source>
        <dbReference type="ARBA" id="ARBA00023163"/>
    </source>
</evidence>
<dbReference type="SUPFAM" id="SSF57850">
    <property type="entry name" value="RING/U-box"/>
    <property type="match status" value="1"/>
</dbReference>
<dbReference type="GO" id="GO:0031490">
    <property type="term" value="F:chromatin DNA binding"/>
    <property type="evidence" value="ECO:0007669"/>
    <property type="project" value="TreeGrafter"/>
</dbReference>
<proteinExistence type="predicted"/>
<evidence type="ECO:0000256" key="5">
    <source>
        <dbReference type="ARBA" id="ARBA00022771"/>
    </source>
</evidence>
<dbReference type="GO" id="GO:0005634">
    <property type="term" value="C:nucleus"/>
    <property type="evidence" value="ECO:0007669"/>
    <property type="project" value="UniProtKB-SubCell"/>
</dbReference>
<keyword evidence="7" id="KW-0156">Chromatin regulator</keyword>
<evidence type="ECO:0000256" key="11">
    <source>
        <dbReference type="ARBA" id="ARBA00023242"/>
    </source>
</evidence>
<evidence type="ECO:0000256" key="12">
    <source>
        <dbReference type="ARBA" id="ARBA00048017"/>
    </source>
</evidence>
<evidence type="ECO:0000259" key="14">
    <source>
        <dbReference type="PROSITE" id="PS50135"/>
    </source>
</evidence>
<comment type="catalytic activity">
    <reaction evidence="12">
        <text>L-lysyl-[protein] + acetyl-CoA = N(6)-acetyl-L-lysyl-[protein] + CoA + H(+)</text>
        <dbReference type="Rhea" id="RHEA:45948"/>
        <dbReference type="Rhea" id="RHEA-COMP:9752"/>
        <dbReference type="Rhea" id="RHEA-COMP:10731"/>
        <dbReference type="ChEBI" id="CHEBI:15378"/>
        <dbReference type="ChEBI" id="CHEBI:29969"/>
        <dbReference type="ChEBI" id="CHEBI:57287"/>
        <dbReference type="ChEBI" id="CHEBI:57288"/>
        <dbReference type="ChEBI" id="CHEBI:61930"/>
        <dbReference type="EC" id="2.3.1.48"/>
    </reaction>
</comment>
<dbReference type="GO" id="GO:0008270">
    <property type="term" value="F:zinc ion binding"/>
    <property type="evidence" value="ECO:0007669"/>
    <property type="project" value="UniProtKB-KW"/>
</dbReference>
<evidence type="ECO:0000313" key="16">
    <source>
        <dbReference type="Proteomes" id="UP001160148"/>
    </source>
</evidence>
<sequence>MLKHWYFYSRRAPVYKCNRCLSHVGTRYHCTLCKDYDLCMTCYKQVKHQHSMEKRNVNLYDNSFFRSSVLRYYQEHAGTPMSKKFIKRIIRLHKHASKCLGCNNTDCKNMRGVLNHGVICKFKIDGKCPIYDKYFEILKCCCTVYCTKAPSHCPSAHTN</sequence>
<keyword evidence="6" id="KW-0862">Zinc</keyword>
<evidence type="ECO:0000256" key="3">
    <source>
        <dbReference type="ARBA" id="ARBA00022679"/>
    </source>
</evidence>
<gene>
    <name evidence="15" type="ORF">MEUPH1_LOCUS7870</name>
</gene>
<dbReference type="PANTHER" id="PTHR13808:SF1">
    <property type="entry name" value="HISTONE ACETYLTRANSFERASE"/>
    <property type="match status" value="1"/>
</dbReference>
<evidence type="ECO:0000256" key="7">
    <source>
        <dbReference type="ARBA" id="ARBA00022853"/>
    </source>
</evidence>
<dbReference type="GO" id="GO:0004402">
    <property type="term" value="F:histone acetyltransferase activity"/>
    <property type="evidence" value="ECO:0007669"/>
    <property type="project" value="InterPro"/>
</dbReference>
<organism evidence="15 16">
    <name type="scientific">Macrosiphum euphorbiae</name>
    <name type="common">potato aphid</name>
    <dbReference type="NCBI Taxonomy" id="13131"/>
    <lineage>
        <taxon>Eukaryota</taxon>
        <taxon>Metazoa</taxon>
        <taxon>Ecdysozoa</taxon>
        <taxon>Arthropoda</taxon>
        <taxon>Hexapoda</taxon>
        <taxon>Insecta</taxon>
        <taxon>Pterygota</taxon>
        <taxon>Neoptera</taxon>
        <taxon>Paraneoptera</taxon>
        <taxon>Hemiptera</taxon>
        <taxon>Sternorrhyncha</taxon>
        <taxon>Aphidomorpha</taxon>
        <taxon>Aphidoidea</taxon>
        <taxon>Aphididae</taxon>
        <taxon>Macrosiphini</taxon>
        <taxon>Macrosiphum</taxon>
    </lineage>
</organism>
<dbReference type="Pfam" id="PF00569">
    <property type="entry name" value="ZZ"/>
    <property type="match status" value="1"/>
</dbReference>
<keyword evidence="9" id="KW-0010">Activator</keyword>
<reference evidence="15 16" key="1">
    <citation type="submission" date="2023-01" db="EMBL/GenBank/DDBJ databases">
        <authorList>
            <person name="Whitehead M."/>
        </authorList>
    </citation>
    <scope>NUCLEOTIDE SEQUENCE [LARGE SCALE GENOMIC DNA]</scope>
</reference>
<dbReference type="AlphaFoldDB" id="A0AAV0W6Z9"/>
<evidence type="ECO:0000256" key="13">
    <source>
        <dbReference type="PROSITE-ProRule" id="PRU00228"/>
    </source>
</evidence>
<comment type="caution">
    <text evidence="15">The sequence shown here is derived from an EMBL/GenBank/DDBJ whole genome shotgun (WGS) entry which is preliminary data.</text>
</comment>
<dbReference type="InterPro" id="IPR035898">
    <property type="entry name" value="TAZ_dom_sf"/>
</dbReference>
<dbReference type="InterPro" id="IPR000433">
    <property type="entry name" value="Znf_ZZ"/>
</dbReference>
<comment type="subcellular location">
    <subcellularLocation>
        <location evidence="1">Nucleus</location>
    </subcellularLocation>
</comment>
<dbReference type="Proteomes" id="UP001160148">
    <property type="component" value="Unassembled WGS sequence"/>
</dbReference>
<keyword evidence="3" id="KW-0808">Transferase</keyword>
<keyword evidence="10" id="KW-0804">Transcription</keyword>
<dbReference type="InterPro" id="IPR043145">
    <property type="entry name" value="Znf_ZZ_sf"/>
</dbReference>
<dbReference type="GO" id="GO:0000123">
    <property type="term" value="C:histone acetyltransferase complex"/>
    <property type="evidence" value="ECO:0007669"/>
    <property type="project" value="TreeGrafter"/>
</dbReference>
<accession>A0AAV0W6Z9</accession>
<keyword evidence="5 13" id="KW-0863">Zinc-finger</keyword>
<keyword evidence="4" id="KW-0479">Metal-binding</keyword>
<protein>
    <recommendedName>
        <fullName evidence="2">histone acetyltransferase</fullName>
        <ecNumber evidence="2">2.3.1.48</ecNumber>
    </recommendedName>
</protein>
<dbReference type="PANTHER" id="PTHR13808">
    <property type="entry name" value="CBP/P300-RELATED"/>
    <property type="match status" value="1"/>
</dbReference>
<dbReference type="GO" id="GO:0005667">
    <property type="term" value="C:transcription regulator complex"/>
    <property type="evidence" value="ECO:0007669"/>
    <property type="project" value="TreeGrafter"/>
</dbReference>
<dbReference type="EMBL" id="CARXXK010000001">
    <property type="protein sequence ID" value="CAI6351535.1"/>
    <property type="molecule type" value="Genomic_DNA"/>
</dbReference>
<dbReference type="GO" id="GO:0045944">
    <property type="term" value="P:positive regulation of transcription by RNA polymerase II"/>
    <property type="evidence" value="ECO:0007669"/>
    <property type="project" value="TreeGrafter"/>
</dbReference>
<evidence type="ECO:0000256" key="8">
    <source>
        <dbReference type="ARBA" id="ARBA00023015"/>
    </source>
</evidence>
<dbReference type="Gene3D" id="1.20.1020.10">
    <property type="entry name" value="TAZ domain"/>
    <property type="match status" value="1"/>
</dbReference>
<dbReference type="PROSITE" id="PS01357">
    <property type="entry name" value="ZF_ZZ_1"/>
    <property type="match status" value="1"/>
</dbReference>
<dbReference type="SMART" id="SM00291">
    <property type="entry name" value="ZnF_ZZ"/>
    <property type="match status" value="1"/>
</dbReference>
<keyword evidence="8" id="KW-0805">Transcription regulation</keyword>
<dbReference type="EC" id="2.3.1.48" evidence="2"/>
<keyword evidence="16" id="KW-1185">Reference proteome</keyword>
<dbReference type="InterPro" id="IPR013178">
    <property type="entry name" value="Histone_AcTrfase_Rtt109/CBP"/>
</dbReference>
<evidence type="ECO:0000256" key="1">
    <source>
        <dbReference type="ARBA" id="ARBA00004123"/>
    </source>
</evidence>
<evidence type="ECO:0000256" key="2">
    <source>
        <dbReference type="ARBA" id="ARBA00013184"/>
    </source>
</evidence>
<dbReference type="GO" id="GO:0003713">
    <property type="term" value="F:transcription coactivator activity"/>
    <property type="evidence" value="ECO:0007669"/>
    <property type="project" value="TreeGrafter"/>
</dbReference>
<keyword evidence="11" id="KW-0539">Nucleus</keyword>
<evidence type="ECO:0000256" key="9">
    <source>
        <dbReference type="ARBA" id="ARBA00023159"/>
    </source>
</evidence>
<feature type="domain" description="ZZ-type" evidence="14">
    <location>
        <begin position="12"/>
        <end position="60"/>
    </location>
</feature>
<dbReference type="PROSITE" id="PS50135">
    <property type="entry name" value="ZF_ZZ_2"/>
    <property type="match status" value="1"/>
</dbReference>
<evidence type="ECO:0000313" key="15">
    <source>
        <dbReference type="EMBL" id="CAI6351535.1"/>
    </source>
</evidence>
<dbReference type="Gene3D" id="3.30.60.90">
    <property type="match status" value="1"/>
</dbReference>
<evidence type="ECO:0000256" key="6">
    <source>
        <dbReference type="ARBA" id="ARBA00022833"/>
    </source>
</evidence>
<evidence type="ECO:0000256" key="4">
    <source>
        <dbReference type="ARBA" id="ARBA00022723"/>
    </source>
</evidence>
<name>A0AAV0W6Z9_9HEMI</name>